<evidence type="ECO:0000256" key="2">
    <source>
        <dbReference type="ARBA" id="ARBA00022478"/>
    </source>
</evidence>
<dbReference type="FunFam" id="3.90.580.10:FF:000001">
    <property type="entry name" value="DNA primase"/>
    <property type="match status" value="1"/>
</dbReference>
<evidence type="ECO:0000256" key="1">
    <source>
        <dbReference type="ARBA" id="ARBA00001947"/>
    </source>
</evidence>
<accession>A0A644YZQ2</accession>
<dbReference type="SUPFAM" id="SSF56731">
    <property type="entry name" value="DNA primase core"/>
    <property type="match status" value="1"/>
</dbReference>
<keyword evidence="9" id="KW-0862">Zinc</keyword>
<dbReference type="InterPro" id="IPR006171">
    <property type="entry name" value="TOPRIM_dom"/>
</dbReference>
<dbReference type="SUPFAM" id="SSF57783">
    <property type="entry name" value="Zinc beta-ribbon"/>
    <property type="match status" value="1"/>
</dbReference>
<protein>
    <submittedName>
        <fullName evidence="14">DNA primase</fullName>
        <ecNumber evidence="14">2.7.7.-</ecNumber>
    </submittedName>
</protein>
<dbReference type="Gene3D" id="3.40.1360.10">
    <property type="match status" value="1"/>
</dbReference>
<dbReference type="SMART" id="SM00493">
    <property type="entry name" value="TOPRIM"/>
    <property type="match status" value="1"/>
</dbReference>
<evidence type="ECO:0000256" key="10">
    <source>
        <dbReference type="ARBA" id="ARBA00022842"/>
    </source>
</evidence>
<keyword evidence="8" id="KW-0863">Zinc-finger</keyword>
<keyword evidence="4 14" id="KW-0808">Transferase</keyword>
<dbReference type="PIRSF" id="PIRSF002811">
    <property type="entry name" value="DnaG"/>
    <property type="match status" value="1"/>
</dbReference>
<organism evidence="14">
    <name type="scientific">bioreactor metagenome</name>
    <dbReference type="NCBI Taxonomy" id="1076179"/>
    <lineage>
        <taxon>unclassified sequences</taxon>
        <taxon>metagenomes</taxon>
        <taxon>ecological metagenomes</taxon>
    </lineage>
</organism>
<dbReference type="InterPro" id="IPR006295">
    <property type="entry name" value="DNA_primase_DnaG"/>
</dbReference>
<dbReference type="EC" id="2.7.7.-" evidence="14"/>
<evidence type="ECO:0000256" key="3">
    <source>
        <dbReference type="ARBA" id="ARBA00022515"/>
    </source>
</evidence>
<feature type="domain" description="Toprim" evidence="13">
    <location>
        <begin position="261"/>
        <end position="342"/>
    </location>
</feature>
<dbReference type="FunFam" id="3.40.1360.10:FF:000002">
    <property type="entry name" value="DNA primase"/>
    <property type="match status" value="1"/>
</dbReference>
<comment type="caution">
    <text evidence="14">The sequence shown here is derived from an EMBL/GenBank/DDBJ whole genome shotgun (WGS) entry which is preliminary data.</text>
</comment>
<dbReference type="InterPro" id="IPR013264">
    <property type="entry name" value="DNAG_N"/>
</dbReference>
<keyword evidence="5 14" id="KW-0548">Nucleotidyltransferase</keyword>
<evidence type="ECO:0000256" key="9">
    <source>
        <dbReference type="ARBA" id="ARBA00022833"/>
    </source>
</evidence>
<dbReference type="Pfam" id="PF08275">
    <property type="entry name" value="DNAG_N"/>
    <property type="match status" value="1"/>
</dbReference>
<keyword evidence="12" id="KW-0804">Transcription</keyword>
<evidence type="ECO:0000313" key="14">
    <source>
        <dbReference type="EMBL" id="MPM33311.1"/>
    </source>
</evidence>
<gene>
    <name evidence="14" type="primary">dnaG_38</name>
    <name evidence="14" type="ORF">SDC9_79884</name>
</gene>
<dbReference type="Gene3D" id="3.90.980.10">
    <property type="entry name" value="DNA primase, catalytic core, N-terminal domain"/>
    <property type="match status" value="1"/>
</dbReference>
<dbReference type="InterPro" id="IPR002694">
    <property type="entry name" value="Znf_CHC2"/>
</dbReference>
<dbReference type="Pfam" id="PF13155">
    <property type="entry name" value="Toprim_2"/>
    <property type="match status" value="1"/>
</dbReference>
<dbReference type="InterPro" id="IPR019475">
    <property type="entry name" value="DNA_primase_DnaB-bd"/>
</dbReference>
<evidence type="ECO:0000259" key="13">
    <source>
        <dbReference type="PROSITE" id="PS50880"/>
    </source>
</evidence>
<dbReference type="NCBIfam" id="TIGR01391">
    <property type="entry name" value="dnaG"/>
    <property type="match status" value="1"/>
</dbReference>
<dbReference type="GO" id="GO:0003899">
    <property type="term" value="F:DNA-directed RNA polymerase activity"/>
    <property type="evidence" value="ECO:0007669"/>
    <property type="project" value="InterPro"/>
</dbReference>
<dbReference type="InterPro" id="IPR037068">
    <property type="entry name" value="DNA_primase_core_N_sf"/>
</dbReference>
<sequence>MINKTTIDKVLDSAQIVDVVSDFVALKRRGANYIACCPFHHEKTPSFSVSPSKGIYKCFGCGKAGNSINFVMEHEQLSYVDAVKYLGKKYGIDVVDKEETQKDVENRLRHESLLAVSEFARDFFVTTLWNSQRGMAIGHSYFKERGFSDEIIKKFQLGWAPEGRSNFSEAARRAGYKVEFIGATGLSIIKEETGELVDRFYERVMFPVHSVSGRVIAFGGRTLRTDKGIAKYINSPETEIYIKSKSLYGIFFAKSAISKFQKCYLVEGYTDVISLHQAGIENVVASSGTSLTTDQIRLIKRFAPQVTVLYDGDSAGIKASIRGIDMLLEEGLQVKVVLFPDGEDPDSYSRKHSPDKVKEFLESSEEDFIAFKTKLLSSEAQKDPIKRAQLISEVVASIAVIPDAISRSVYIEECSQRLNIAESILAQEVRKLRKKRQYGVYSNEQERETIVPEYFPDLNTGDELPSFVTNTYCESAEKELLYYLIKFGESPLYSKGSDETSTITVSQFILAELQNDDLELQNLIYKEIFDEYYQLRGKGNDEIQRHFMNHQKQEVVKIILDLLHNRYNLTVKHFVDALTPEENVLYITVPKTILLYKAKITALAYQNLTMDLAKAQENNDEAQMMNIMKQLQILNHIRNSFSKELQRLTF</sequence>
<comment type="cofactor">
    <cofactor evidence="1">
        <name>Zn(2+)</name>
        <dbReference type="ChEBI" id="CHEBI:29105"/>
    </cofactor>
</comment>
<dbReference type="PROSITE" id="PS50880">
    <property type="entry name" value="TOPRIM"/>
    <property type="match status" value="1"/>
</dbReference>
<keyword evidence="6" id="KW-0235">DNA replication</keyword>
<keyword evidence="2" id="KW-0240">DNA-directed RNA polymerase</keyword>
<dbReference type="CDD" id="cd03364">
    <property type="entry name" value="TOPRIM_DnaG_primases"/>
    <property type="match status" value="1"/>
</dbReference>
<dbReference type="GO" id="GO:1990077">
    <property type="term" value="C:primosome complex"/>
    <property type="evidence" value="ECO:0007669"/>
    <property type="project" value="UniProtKB-KW"/>
</dbReference>
<keyword evidence="10" id="KW-0460">Magnesium</keyword>
<evidence type="ECO:0000256" key="7">
    <source>
        <dbReference type="ARBA" id="ARBA00022723"/>
    </source>
</evidence>
<name>A0A644YZQ2_9ZZZZ</name>
<evidence type="ECO:0000256" key="6">
    <source>
        <dbReference type="ARBA" id="ARBA00022705"/>
    </source>
</evidence>
<dbReference type="Pfam" id="PF01807">
    <property type="entry name" value="Zn_ribbon_DnaG"/>
    <property type="match status" value="1"/>
</dbReference>
<dbReference type="GO" id="GO:0000428">
    <property type="term" value="C:DNA-directed RNA polymerase complex"/>
    <property type="evidence" value="ECO:0007669"/>
    <property type="project" value="UniProtKB-KW"/>
</dbReference>
<dbReference type="InterPro" id="IPR036977">
    <property type="entry name" value="DNA_primase_Znf_CHC2"/>
</dbReference>
<dbReference type="InterPro" id="IPR050219">
    <property type="entry name" value="DnaG_primase"/>
</dbReference>
<keyword evidence="3" id="KW-0639">Primosome</keyword>
<dbReference type="GO" id="GO:0006269">
    <property type="term" value="P:DNA replication, synthesis of primer"/>
    <property type="evidence" value="ECO:0007669"/>
    <property type="project" value="UniProtKB-KW"/>
</dbReference>
<evidence type="ECO:0000256" key="5">
    <source>
        <dbReference type="ARBA" id="ARBA00022695"/>
    </source>
</evidence>
<dbReference type="GO" id="GO:0008270">
    <property type="term" value="F:zinc ion binding"/>
    <property type="evidence" value="ECO:0007669"/>
    <property type="project" value="UniProtKB-KW"/>
</dbReference>
<evidence type="ECO:0000256" key="11">
    <source>
        <dbReference type="ARBA" id="ARBA00023125"/>
    </source>
</evidence>
<evidence type="ECO:0000256" key="8">
    <source>
        <dbReference type="ARBA" id="ARBA00022771"/>
    </source>
</evidence>
<evidence type="ECO:0000256" key="12">
    <source>
        <dbReference type="ARBA" id="ARBA00023163"/>
    </source>
</evidence>
<dbReference type="GO" id="GO:0003677">
    <property type="term" value="F:DNA binding"/>
    <property type="evidence" value="ECO:0007669"/>
    <property type="project" value="UniProtKB-KW"/>
</dbReference>
<dbReference type="InterPro" id="IPR034151">
    <property type="entry name" value="TOPRIM_DnaG_bac"/>
</dbReference>
<dbReference type="Gene3D" id="3.90.580.10">
    <property type="entry name" value="Zinc finger, CHC2-type domain"/>
    <property type="match status" value="1"/>
</dbReference>
<dbReference type="SMART" id="SM00400">
    <property type="entry name" value="ZnF_CHCC"/>
    <property type="match status" value="1"/>
</dbReference>
<dbReference type="HAMAP" id="MF_00974">
    <property type="entry name" value="DNA_primase_DnaG"/>
    <property type="match status" value="1"/>
</dbReference>
<dbReference type="GO" id="GO:0005737">
    <property type="term" value="C:cytoplasm"/>
    <property type="evidence" value="ECO:0007669"/>
    <property type="project" value="TreeGrafter"/>
</dbReference>
<dbReference type="Pfam" id="PF10410">
    <property type="entry name" value="DnaB_bind"/>
    <property type="match status" value="1"/>
</dbReference>
<keyword evidence="11" id="KW-0238">DNA-binding</keyword>
<proteinExistence type="inferred from homology"/>
<dbReference type="PANTHER" id="PTHR30313">
    <property type="entry name" value="DNA PRIMASE"/>
    <property type="match status" value="1"/>
</dbReference>
<dbReference type="PANTHER" id="PTHR30313:SF2">
    <property type="entry name" value="DNA PRIMASE"/>
    <property type="match status" value="1"/>
</dbReference>
<dbReference type="InterPro" id="IPR030846">
    <property type="entry name" value="DnaG_bac"/>
</dbReference>
<evidence type="ECO:0000256" key="4">
    <source>
        <dbReference type="ARBA" id="ARBA00022679"/>
    </source>
</evidence>
<keyword evidence="7" id="KW-0479">Metal-binding</keyword>
<dbReference type="EMBL" id="VSSQ01006621">
    <property type="protein sequence ID" value="MPM33311.1"/>
    <property type="molecule type" value="Genomic_DNA"/>
</dbReference>
<reference evidence="14" key="1">
    <citation type="submission" date="2019-08" db="EMBL/GenBank/DDBJ databases">
        <authorList>
            <person name="Kucharzyk K."/>
            <person name="Murdoch R.W."/>
            <person name="Higgins S."/>
            <person name="Loffler F."/>
        </authorList>
    </citation>
    <scope>NUCLEOTIDE SEQUENCE</scope>
</reference>
<dbReference type="AlphaFoldDB" id="A0A644YZQ2"/>